<comment type="caution">
    <text evidence="2">The sequence shown here is derived from an EMBL/GenBank/DDBJ whole genome shotgun (WGS) entry which is preliminary data.</text>
</comment>
<organism evidence="2 3">
    <name type="scientific">Puccinia graminis f. sp. tritici</name>
    <dbReference type="NCBI Taxonomy" id="56615"/>
    <lineage>
        <taxon>Eukaryota</taxon>
        <taxon>Fungi</taxon>
        <taxon>Dikarya</taxon>
        <taxon>Basidiomycota</taxon>
        <taxon>Pucciniomycotina</taxon>
        <taxon>Pucciniomycetes</taxon>
        <taxon>Pucciniales</taxon>
        <taxon>Pucciniaceae</taxon>
        <taxon>Puccinia</taxon>
    </lineage>
</organism>
<dbReference type="AlphaFoldDB" id="A0A5B0NLQ4"/>
<evidence type="ECO:0000256" key="1">
    <source>
        <dbReference type="SAM" id="MobiDB-lite"/>
    </source>
</evidence>
<sequence>MEFLLDKSIPLTNLNPNPKPQPKPKPKLKPNPKPNPKPKPKPKPNPPLKQGPLDFQQLRQVPNGPTIPRQMNYST</sequence>
<keyword evidence="3" id="KW-1185">Reference proteome</keyword>
<dbReference type="Proteomes" id="UP000324748">
    <property type="component" value="Unassembled WGS sequence"/>
</dbReference>
<gene>
    <name evidence="2" type="ORF">PGT21_028171</name>
</gene>
<feature type="region of interest" description="Disordered" evidence="1">
    <location>
        <begin position="1"/>
        <end position="75"/>
    </location>
</feature>
<name>A0A5B0NLQ4_PUCGR</name>
<evidence type="ECO:0000313" key="3">
    <source>
        <dbReference type="Proteomes" id="UP000324748"/>
    </source>
</evidence>
<dbReference type="EMBL" id="VSWC01000093">
    <property type="protein sequence ID" value="KAA1089723.1"/>
    <property type="molecule type" value="Genomic_DNA"/>
</dbReference>
<evidence type="ECO:0000313" key="2">
    <source>
        <dbReference type="EMBL" id="KAA1089723.1"/>
    </source>
</evidence>
<protein>
    <submittedName>
        <fullName evidence="2">Uncharacterized protein</fullName>
    </submittedName>
</protein>
<feature type="compositionally biased region" description="Basic residues" evidence="1">
    <location>
        <begin position="22"/>
        <end position="42"/>
    </location>
</feature>
<accession>A0A5B0NLQ4</accession>
<proteinExistence type="predicted"/>
<reference evidence="2 3" key="1">
    <citation type="submission" date="2019-05" db="EMBL/GenBank/DDBJ databases">
        <title>Emergence of the Ug99 lineage of the wheat stem rust pathogen through somatic hybridization.</title>
        <authorList>
            <person name="Li F."/>
            <person name="Upadhyaya N.M."/>
            <person name="Sperschneider J."/>
            <person name="Matny O."/>
            <person name="Nguyen-Phuc H."/>
            <person name="Mago R."/>
            <person name="Raley C."/>
            <person name="Miller M.E."/>
            <person name="Silverstein K.A.T."/>
            <person name="Henningsen E."/>
            <person name="Hirsch C.D."/>
            <person name="Visser B."/>
            <person name="Pretorius Z.A."/>
            <person name="Steffenson B.J."/>
            <person name="Schwessinger B."/>
            <person name="Dodds P.N."/>
            <person name="Figueroa M."/>
        </authorList>
    </citation>
    <scope>NUCLEOTIDE SEQUENCE [LARGE SCALE GENOMIC DNA]</scope>
    <source>
        <strain evidence="2">21-0</strain>
    </source>
</reference>